<feature type="domain" description="Protein kinase" evidence="1">
    <location>
        <begin position="1"/>
        <end position="59"/>
    </location>
</feature>
<dbReference type="AlphaFoldDB" id="A0A8T0IAR2"/>
<comment type="caution">
    <text evidence="2">The sequence shown here is derived from an EMBL/GenBank/DDBJ whole genome shotgun (WGS) entry which is preliminary data.</text>
</comment>
<dbReference type="Proteomes" id="UP000822688">
    <property type="component" value="Chromosome 4"/>
</dbReference>
<dbReference type="PROSITE" id="PS50011">
    <property type="entry name" value="PROTEIN_KINASE_DOM"/>
    <property type="match status" value="1"/>
</dbReference>
<dbReference type="InterPro" id="IPR000719">
    <property type="entry name" value="Prot_kinase_dom"/>
</dbReference>
<dbReference type="GO" id="GO:0005524">
    <property type="term" value="F:ATP binding"/>
    <property type="evidence" value="ECO:0007669"/>
    <property type="project" value="InterPro"/>
</dbReference>
<evidence type="ECO:0000313" key="2">
    <source>
        <dbReference type="EMBL" id="KAG0580784.1"/>
    </source>
</evidence>
<organism evidence="2 3">
    <name type="scientific">Ceratodon purpureus</name>
    <name type="common">Fire moss</name>
    <name type="synonym">Dicranum purpureum</name>
    <dbReference type="NCBI Taxonomy" id="3225"/>
    <lineage>
        <taxon>Eukaryota</taxon>
        <taxon>Viridiplantae</taxon>
        <taxon>Streptophyta</taxon>
        <taxon>Embryophyta</taxon>
        <taxon>Bryophyta</taxon>
        <taxon>Bryophytina</taxon>
        <taxon>Bryopsida</taxon>
        <taxon>Dicranidae</taxon>
        <taxon>Pseudoditrichales</taxon>
        <taxon>Ditrichaceae</taxon>
        <taxon>Ceratodon</taxon>
    </lineage>
</organism>
<evidence type="ECO:0000313" key="3">
    <source>
        <dbReference type="Proteomes" id="UP000822688"/>
    </source>
</evidence>
<accession>A0A8T0IAR2</accession>
<name>A0A8T0IAR2_CERPU</name>
<sequence>MNHIGLGILYSHNHDVLQRDLRVSNILCISDNSNPIDLIREELKGLKWREVCHFGCGKH</sequence>
<keyword evidence="3" id="KW-1185">Reference proteome</keyword>
<dbReference type="GO" id="GO:0004672">
    <property type="term" value="F:protein kinase activity"/>
    <property type="evidence" value="ECO:0007669"/>
    <property type="project" value="InterPro"/>
</dbReference>
<proteinExistence type="predicted"/>
<protein>
    <recommendedName>
        <fullName evidence="1">Protein kinase domain-containing protein</fullName>
    </recommendedName>
</protein>
<gene>
    <name evidence="2" type="ORF">KC19_4G198900</name>
</gene>
<evidence type="ECO:0000259" key="1">
    <source>
        <dbReference type="PROSITE" id="PS50011"/>
    </source>
</evidence>
<dbReference type="EMBL" id="CM026424">
    <property type="protein sequence ID" value="KAG0580784.1"/>
    <property type="molecule type" value="Genomic_DNA"/>
</dbReference>
<reference evidence="2" key="1">
    <citation type="submission" date="2020-06" db="EMBL/GenBank/DDBJ databases">
        <title>WGS assembly of Ceratodon purpureus strain R40.</title>
        <authorList>
            <person name="Carey S.B."/>
            <person name="Jenkins J."/>
            <person name="Shu S."/>
            <person name="Lovell J.T."/>
            <person name="Sreedasyam A."/>
            <person name="Maumus F."/>
            <person name="Tiley G.P."/>
            <person name="Fernandez-Pozo N."/>
            <person name="Barry K."/>
            <person name="Chen C."/>
            <person name="Wang M."/>
            <person name="Lipzen A."/>
            <person name="Daum C."/>
            <person name="Saski C.A."/>
            <person name="Payton A.C."/>
            <person name="Mcbreen J.C."/>
            <person name="Conrad R.E."/>
            <person name="Kollar L.M."/>
            <person name="Olsson S."/>
            <person name="Huttunen S."/>
            <person name="Landis J.B."/>
            <person name="Wickett N.J."/>
            <person name="Johnson M.G."/>
            <person name="Rensing S.A."/>
            <person name="Grimwood J."/>
            <person name="Schmutz J."/>
            <person name="Mcdaniel S.F."/>
        </authorList>
    </citation>
    <scope>NUCLEOTIDE SEQUENCE</scope>
    <source>
        <strain evidence="2">R40</strain>
    </source>
</reference>